<feature type="compositionally biased region" description="Basic residues" evidence="1">
    <location>
        <begin position="35"/>
        <end position="55"/>
    </location>
</feature>
<feature type="region of interest" description="Disordered" evidence="1">
    <location>
        <begin position="1"/>
        <end position="72"/>
    </location>
</feature>
<proteinExistence type="predicted"/>
<feature type="compositionally biased region" description="Basic and acidic residues" evidence="1">
    <location>
        <begin position="1"/>
        <end position="26"/>
    </location>
</feature>
<dbReference type="Proteomes" id="UP000006591">
    <property type="component" value="Chromosome 6"/>
</dbReference>
<dbReference type="AlphaFoldDB" id="A0A0E0HT71"/>
<reference evidence="2" key="2">
    <citation type="submission" date="2018-04" db="EMBL/GenBank/DDBJ databases">
        <title>OnivRS2 (Oryza nivara Reference Sequence Version 2).</title>
        <authorList>
            <person name="Zhang J."/>
            <person name="Kudrna D."/>
            <person name="Lee S."/>
            <person name="Talag J."/>
            <person name="Rajasekar S."/>
            <person name="Welchert J."/>
            <person name="Hsing Y.-I."/>
            <person name="Wing R.A."/>
        </authorList>
    </citation>
    <scope>NUCLEOTIDE SEQUENCE [LARGE SCALE GENOMIC DNA]</scope>
    <source>
        <strain evidence="2">SL10</strain>
    </source>
</reference>
<dbReference type="HOGENOM" id="CLU_2726554_0_0_1"/>
<accession>A0A0E0HT71</accession>
<evidence type="ECO:0000313" key="2">
    <source>
        <dbReference type="EnsemblPlants" id="ONIVA06G24020.1"/>
    </source>
</evidence>
<name>A0A0E0HT71_ORYNI</name>
<protein>
    <submittedName>
        <fullName evidence="2">Uncharacterized protein</fullName>
    </submittedName>
</protein>
<reference evidence="2" key="1">
    <citation type="submission" date="2015-04" db="UniProtKB">
        <authorList>
            <consortium name="EnsemblPlants"/>
        </authorList>
    </citation>
    <scope>IDENTIFICATION</scope>
    <source>
        <strain evidence="2">SL10</strain>
    </source>
</reference>
<organism evidence="2">
    <name type="scientific">Oryza nivara</name>
    <name type="common">Indian wild rice</name>
    <name type="synonym">Oryza sativa f. spontanea</name>
    <dbReference type="NCBI Taxonomy" id="4536"/>
    <lineage>
        <taxon>Eukaryota</taxon>
        <taxon>Viridiplantae</taxon>
        <taxon>Streptophyta</taxon>
        <taxon>Embryophyta</taxon>
        <taxon>Tracheophyta</taxon>
        <taxon>Spermatophyta</taxon>
        <taxon>Magnoliopsida</taxon>
        <taxon>Liliopsida</taxon>
        <taxon>Poales</taxon>
        <taxon>Poaceae</taxon>
        <taxon>BOP clade</taxon>
        <taxon>Oryzoideae</taxon>
        <taxon>Oryzeae</taxon>
        <taxon>Oryzinae</taxon>
        <taxon>Oryza</taxon>
    </lineage>
</organism>
<dbReference type="EnsemblPlants" id="ONIVA06G24020.1">
    <property type="protein sequence ID" value="ONIVA06G24020.1"/>
    <property type="gene ID" value="ONIVA06G24020"/>
</dbReference>
<sequence length="72" mass="8249">MEPPEESLKVRHHPPGERQLRAERAPRLVVPVVHPVRHRRYHPGEVRHHHARRGHQQGDPASCSPATACRPT</sequence>
<evidence type="ECO:0000313" key="3">
    <source>
        <dbReference type="Proteomes" id="UP000006591"/>
    </source>
</evidence>
<dbReference type="Gramene" id="ONIVA06G24020.1">
    <property type="protein sequence ID" value="ONIVA06G24020.1"/>
    <property type="gene ID" value="ONIVA06G24020"/>
</dbReference>
<evidence type="ECO:0000256" key="1">
    <source>
        <dbReference type="SAM" id="MobiDB-lite"/>
    </source>
</evidence>
<keyword evidence="3" id="KW-1185">Reference proteome</keyword>